<dbReference type="RefSeq" id="XP_001013852.3">
    <property type="nucleotide sequence ID" value="XM_001013852.4"/>
</dbReference>
<keyword evidence="2" id="KW-1185">Reference proteome</keyword>
<dbReference type="GeneID" id="7823096"/>
<sequence>MNQISQNKQYQSQINYNFKQGVQNNRFQTDFNQNAYQANQFNFQQQNQNMMDYNQNVQYQQPDQQMYQQNQQYYSQQNQNQQLGNNGMENYQMQPNDMQVNSMNMQYQNQYDYNQMQQYQQNGEFYNQQNPNNLNNPNGQMIDNNQNQQYNQQAYYNQNMQQFDQQQMQYINQVQQQKKGIIDMTNYQIPSFQKAQQIDPDLTQEQYNLYTQIIQKEEALNSTFQKLVSKDLIFCMDKIHIYPFLTRICKKLAQEQKNDTSVLECGRRICINCLVVYLIKKTSYNYVQKLITKQNQQDKTYLQYLDDFKYFKIKCPSQDCQEEQGNCYLQRKQVEDMINCRQGFINK</sequence>
<reference evidence="2" key="1">
    <citation type="journal article" date="2006" name="PLoS Biol.">
        <title>Macronuclear genome sequence of the ciliate Tetrahymena thermophila, a model eukaryote.</title>
        <authorList>
            <person name="Eisen J.A."/>
            <person name="Coyne R.S."/>
            <person name="Wu M."/>
            <person name="Wu D."/>
            <person name="Thiagarajan M."/>
            <person name="Wortman J.R."/>
            <person name="Badger J.H."/>
            <person name="Ren Q."/>
            <person name="Amedeo P."/>
            <person name="Jones K.M."/>
            <person name="Tallon L.J."/>
            <person name="Delcher A.L."/>
            <person name="Salzberg S.L."/>
            <person name="Silva J.C."/>
            <person name="Haas B.J."/>
            <person name="Majoros W.H."/>
            <person name="Farzad M."/>
            <person name="Carlton J.M."/>
            <person name="Smith R.K. Jr."/>
            <person name="Garg J."/>
            <person name="Pearlman R.E."/>
            <person name="Karrer K.M."/>
            <person name="Sun L."/>
            <person name="Manning G."/>
            <person name="Elde N.C."/>
            <person name="Turkewitz A.P."/>
            <person name="Asai D.J."/>
            <person name="Wilkes D.E."/>
            <person name="Wang Y."/>
            <person name="Cai H."/>
            <person name="Collins K."/>
            <person name="Stewart B.A."/>
            <person name="Lee S.R."/>
            <person name="Wilamowska K."/>
            <person name="Weinberg Z."/>
            <person name="Ruzzo W.L."/>
            <person name="Wloga D."/>
            <person name="Gaertig J."/>
            <person name="Frankel J."/>
            <person name="Tsao C.-C."/>
            <person name="Gorovsky M.A."/>
            <person name="Keeling P.J."/>
            <person name="Waller R.F."/>
            <person name="Patron N.J."/>
            <person name="Cherry J.M."/>
            <person name="Stover N.A."/>
            <person name="Krieger C.J."/>
            <person name="del Toro C."/>
            <person name="Ryder H.F."/>
            <person name="Williamson S.C."/>
            <person name="Barbeau R.A."/>
            <person name="Hamilton E.P."/>
            <person name="Orias E."/>
        </authorList>
    </citation>
    <scope>NUCLEOTIDE SEQUENCE [LARGE SCALE GENOMIC DNA]</scope>
    <source>
        <strain evidence="2">SB210</strain>
    </source>
</reference>
<name>Q23AT5_TETTS</name>
<dbReference type="HOGENOM" id="CLU_800470_0_0_1"/>
<gene>
    <name evidence="1" type="ORF">TTHERM_00770600</name>
</gene>
<protein>
    <submittedName>
        <fullName evidence="1">Uncharacterized protein</fullName>
    </submittedName>
</protein>
<dbReference type="EMBL" id="GG662723">
    <property type="protein sequence ID" value="EAR93607.3"/>
    <property type="molecule type" value="Genomic_DNA"/>
</dbReference>
<evidence type="ECO:0000313" key="2">
    <source>
        <dbReference type="Proteomes" id="UP000009168"/>
    </source>
</evidence>
<accession>Q23AT5</accession>
<dbReference type="KEGG" id="tet:TTHERM_00770600"/>
<evidence type="ECO:0000313" key="1">
    <source>
        <dbReference type="EMBL" id="EAR93607.3"/>
    </source>
</evidence>
<organism evidence="1 2">
    <name type="scientific">Tetrahymena thermophila (strain SB210)</name>
    <dbReference type="NCBI Taxonomy" id="312017"/>
    <lineage>
        <taxon>Eukaryota</taxon>
        <taxon>Sar</taxon>
        <taxon>Alveolata</taxon>
        <taxon>Ciliophora</taxon>
        <taxon>Intramacronucleata</taxon>
        <taxon>Oligohymenophorea</taxon>
        <taxon>Hymenostomatida</taxon>
        <taxon>Tetrahymenina</taxon>
        <taxon>Tetrahymenidae</taxon>
        <taxon>Tetrahymena</taxon>
    </lineage>
</organism>
<dbReference type="Proteomes" id="UP000009168">
    <property type="component" value="Unassembled WGS sequence"/>
</dbReference>
<proteinExistence type="predicted"/>
<dbReference type="AlphaFoldDB" id="Q23AT5"/>
<dbReference type="InParanoid" id="Q23AT5"/>